<dbReference type="SMART" id="SM00347">
    <property type="entry name" value="HTH_MARR"/>
    <property type="match status" value="1"/>
</dbReference>
<dbReference type="Gene3D" id="1.10.10.10">
    <property type="entry name" value="Winged helix-like DNA-binding domain superfamily/Winged helix DNA-binding domain"/>
    <property type="match status" value="1"/>
</dbReference>
<keyword evidence="2" id="KW-0238">DNA-binding</keyword>
<feature type="region of interest" description="Disordered" evidence="4">
    <location>
        <begin position="158"/>
        <end position="181"/>
    </location>
</feature>
<dbReference type="InterPro" id="IPR036388">
    <property type="entry name" value="WH-like_DNA-bd_sf"/>
</dbReference>
<keyword evidence="3" id="KW-0804">Transcription</keyword>
<evidence type="ECO:0000256" key="2">
    <source>
        <dbReference type="ARBA" id="ARBA00023125"/>
    </source>
</evidence>
<dbReference type="PROSITE" id="PS50995">
    <property type="entry name" value="HTH_MARR_2"/>
    <property type="match status" value="1"/>
</dbReference>
<reference evidence="7" key="1">
    <citation type="journal article" date="2019" name="Int. J. Syst. Evol. Microbiol.">
        <title>The Global Catalogue of Microorganisms (GCM) 10K type strain sequencing project: providing services to taxonomists for standard genome sequencing and annotation.</title>
        <authorList>
            <consortium name="The Broad Institute Genomics Platform"/>
            <consortium name="The Broad Institute Genome Sequencing Center for Infectious Disease"/>
            <person name="Wu L."/>
            <person name="Ma J."/>
        </authorList>
    </citation>
    <scope>NUCLEOTIDE SEQUENCE [LARGE SCALE GENOMIC DNA]</scope>
    <source>
        <strain evidence="7">JCM 3338</strain>
    </source>
</reference>
<comment type="caution">
    <text evidence="6">The sequence shown here is derived from an EMBL/GenBank/DDBJ whole genome shotgun (WGS) entry which is preliminary data.</text>
</comment>
<proteinExistence type="predicted"/>
<keyword evidence="7" id="KW-1185">Reference proteome</keyword>
<dbReference type="PANTHER" id="PTHR33164">
    <property type="entry name" value="TRANSCRIPTIONAL REGULATOR, MARR FAMILY"/>
    <property type="match status" value="1"/>
</dbReference>
<dbReference type="InterPro" id="IPR000835">
    <property type="entry name" value="HTH_MarR-typ"/>
</dbReference>
<evidence type="ECO:0000256" key="3">
    <source>
        <dbReference type="ARBA" id="ARBA00023163"/>
    </source>
</evidence>
<evidence type="ECO:0000259" key="5">
    <source>
        <dbReference type="PROSITE" id="PS50995"/>
    </source>
</evidence>
<dbReference type="Proteomes" id="UP001597402">
    <property type="component" value="Unassembled WGS sequence"/>
</dbReference>
<protein>
    <submittedName>
        <fullName evidence="6">MarR family winged helix-turn-helix transcriptional regulator</fullName>
    </submittedName>
</protein>
<dbReference type="Pfam" id="PF01047">
    <property type="entry name" value="MarR"/>
    <property type="match status" value="1"/>
</dbReference>
<evidence type="ECO:0000313" key="7">
    <source>
        <dbReference type="Proteomes" id="UP001597402"/>
    </source>
</evidence>
<dbReference type="InterPro" id="IPR039422">
    <property type="entry name" value="MarR/SlyA-like"/>
</dbReference>
<gene>
    <name evidence="6" type="ORF">ACFSHS_00375</name>
</gene>
<evidence type="ECO:0000256" key="1">
    <source>
        <dbReference type="ARBA" id="ARBA00023015"/>
    </source>
</evidence>
<organism evidence="6 7">
    <name type="scientific">Blastococcus deserti</name>
    <dbReference type="NCBI Taxonomy" id="2259033"/>
    <lineage>
        <taxon>Bacteria</taxon>
        <taxon>Bacillati</taxon>
        <taxon>Actinomycetota</taxon>
        <taxon>Actinomycetes</taxon>
        <taxon>Geodermatophilales</taxon>
        <taxon>Geodermatophilaceae</taxon>
        <taxon>Blastococcus</taxon>
    </lineage>
</organism>
<dbReference type="RefSeq" id="WP_376870384.1">
    <property type="nucleotide sequence ID" value="NZ_JBHUHP010000001.1"/>
</dbReference>
<dbReference type="PROSITE" id="PS01117">
    <property type="entry name" value="HTH_MARR_1"/>
    <property type="match status" value="1"/>
</dbReference>
<evidence type="ECO:0000313" key="6">
    <source>
        <dbReference type="EMBL" id="MFD2090020.1"/>
    </source>
</evidence>
<dbReference type="InterPro" id="IPR036390">
    <property type="entry name" value="WH_DNA-bd_sf"/>
</dbReference>
<dbReference type="PANTHER" id="PTHR33164:SF57">
    <property type="entry name" value="MARR-FAMILY TRANSCRIPTIONAL REGULATOR"/>
    <property type="match status" value="1"/>
</dbReference>
<accession>A0ABW4X4P2</accession>
<evidence type="ECO:0000256" key="4">
    <source>
        <dbReference type="SAM" id="MobiDB-lite"/>
    </source>
</evidence>
<keyword evidence="1" id="KW-0805">Transcription regulation</keyword>
<dbReference type="SUPFAM" id="SSF46785">
    <property type="entry name" value="Winged helix' DNA-binding domain"/>
    <property type="match status" value="1"/>
</dbReference>
<feature type="domain" description="HTH marR-type" evidence="5">
    <location>
        <begin position="20"/>
        <end position="152"/>
    </location>
</feature>
<name>A0ABW4X4P2_9ACTN</name>
<dbReference type="EMBL" id="JBHUHP010000001">
    <property type="protein sequence ID" value="MFD2090020.1"/>
    <property type="molecule type" value="Genomic_DNA"/>
</dbReference>
<dbReference type="InterPro" id="IPR023187">
    <property type="entry name" value="Tscrpt_reg_MarR-type_CS"/>
</dbReference>
<sequence>MSTTHVAPGPVDPLDRPAQLRALSEQLPRFLRLVQAAKTQLIRADARDRAALVLLHPLARLGPLRQVALAELLHADPSTVSRHVAALVEQGLVRRVADESDGRASRLVVTDAGHAALETLRREREAQLERVTADWDRADLATLTRLLGRLLDDIATTLPGTPDSGLPQPGSAGPDATREIR</sequence>
<dbReference type="PRINTS" id="PR00598">
    <property type="entry name" value="HTHMARR"/>
</dbReference>